<protein>
    <submittedName>
        <fullName evidence="2">Uncharacterized protein</fullName>
    </submittedName>
</protein>
<name>A0A381VN39_9ZZZZ</name>
<feature type="compositionally biased region" description="Basic and acidic residues" evidence="1">
    <location>
        <begin position="1"/>
        <end position="13"/>
    </location>
</feature>
<evidence type="ECO:0000313" key="2">
    <source>
        <dbReference type="EMBL" id="SVA40893.1"/>
    </source>
</evidence>
<organism evidence="2">
    <name type="scientific">marine metagenome</name>
    <dbReference type="NCBI Taxonomy" id="408172"/>
    <lineage>
        <taxon>unclassified sequences</taxon>
        <taxon>metagenomes</taxon>
        <taxon>ecological metagenomes</taxon>
    </lineage>
</organism>
<evidence type="ECO:0000256" key="1">
    <source>
        <dbReference type="SAM" id="MobiDB-lite"/>
    </source>
</evidence>
<dbReference type="EMBL" id="UINC01009103">
    <property type="protein sequence ID" value="SVA40893.1"/>
    <property type="molecule type" value="Genomic_DNA"/>
</dbReference>
<accession>A0A381VN39</accession>
<feature type="region of interest" description="Disordered" evidence="1">
    <location>
        <begin position="1"/>
        <end position="32"/>
    </location>
</feature>
<reference evidence="2" key="1">
    <citation type="submission" date="2018-05" db="EMBL/GenBank/DDBJ databases">
        <authorList>
            <person name="Lanie J.A."/>
            <person name="Ng W.-L."/>
            <person name="Kazmierczak K.M."/>
            <person name="Andrzejewski T.M."/>
            <person name="Davidsen T.M."/>
            <person name="Wayne K.J."/>
            <person name="Tettelin H."/>
            <person name="Glass J.I."/>
            <person name="Rusch D."/>
            <person name="Podicherti R."/>
            <person name="Tsui H.-C.T."/>
            <person name="Winkler M.E."/>
        </authorList>
    </citation>
    <scope>NUCLEOTIDE SEQUENCE</scope>
</reference>
<proteinExistence type="predicted"/>
<feature type="compositionally biased region" description="Basic and acidic residues" evidence="1">
    <location>
        <begin position="21"/>
        <end position="32"/>
    </location>
</feature>
<gene>
    <name evidence="2" type="ORF">METZ01_LOCUS93747</name>
</gene>
<feature type="non-terminal residue" evidence="2">
    <location>
        <position position="1"/>
    </location>
</feature>
<dbReference type="AlphaFoldDB" id="A0A381VN39"/>
<sequence length="32" mass="3842">QEKIRMNIEKDSKQFQSSQLRPDKYTTRVGTE</sequence>